<dbReference type="InterPro" id="IPR050196">
    <property type="entry name" value="Cytochrome_P450_Monoox"/>
</dbReference>
<dbReference type="GO" id="GO:0016705">
    <property type="term" value="F:oxidoreductase activity, acting on paired donors, with incorporation or reduction of molecular oxygen"/>
    <property type="evidence" value="ECO:0007669"/>
    <property type="project" value="InterPro"/>
</dbReference>
<feature type="binding site" description="axial binding residue" evidence="11">
    <location>
        <position position="446"/>
    </location>
    <ligand>
        <name>heme</name>
        <dbReference type="ChEBI" id="CHEBI:30413"/>
    </ligand>
    <ligandPart>
        <name>Fe</name>
        <dbReference type="ChEBI" id="CHEBI:18248"/>
    </ligandPart>
</feature>
<evidence type="ECO:0000256" key="12">
    <source>
        <dbReference type="RuleBase" id="RU000461"/>
    </source>
</evidence>
<evidence type="ECO:0000256" key="8">
    <source>
        <dbReference type="ARBA" id="ARBA00023002"/>
    </source>
</evidence>
<dbReference type="EMBL" id="JADYXP020000008">
    <property type="protein sequence ID" value="KAL0118782.1"/>
    <property type="molecule type" value="Genomic_DNA"/>
</dbReference>
<keyword evidence="8 12" id="KW-0560">Oxidoreductase</keyword>
<evidence type="ECO:0008006" key="16">
    <source>
        <dbReference type="Google" id="ProtNLM"/>
    </source>
</evidence>
<evidence type="ECO:0000256" key="13">
    <source>
        <dbReference type="SAM" id="Phobius"/>
    </source>
</evidence>
<dbReference type="Gene3D" id="1.10.630.10">
    <property type="entry name" value="Cytochrome P450"/>
    <property type="match status" value="1"/>
</dbReference>
<feature type="transmembrane region" description="Helical" evidence="13">
    <location>
        <begin position="14"/>
        <end position="30"/>
    </location>
</feature>
<comment type="subcellular location">
    <subcellularLocation>
        <location evidence="4">Endoplasmic reticulum membrane</location>
        <topology evidence="4">Peripheral membrane protein</topology>
    </subcellularLocation>
    <subcellularLocation>
        <location evidence="3">Microsome membrane</location>
        <topology evidence="3">Peripheral membrane protein</topology>
    </subcellularLocation>
</comment>
<dbReference type="GO" id="GO:0020037">
    <property type="term" value="F:heme binding"/>
    <property type="evidence" value="ECO:0007669"/>
    <property type="project" value="InterPro"/>
</dbReference>
<comment type="cofactor">
    <cofactor evidence="1 11">
        <name>heme</name>
        <dbReference type="ChEBI" id="CHEBI:30413"/>
    </cofactor>
</comment>
<dbReference type="InterPro" id="IPR001128">
    <property type="entry name" value="Cyt_P450"/>
</dbReference>
<evidence type="ECO:0000256" key="10">
    <source>
        <dbReference type="ARBA" id="ARBA00023033"/>
    </source>
</evidence>
<organism evidence="14 15">
    <name type="scientific">Cardiocondyla obscurior</name>
    <dbReference type="NCBI Taxonomy" id="286306"/>
    <lineage>
        <taxon>Eukaryota</taxon>
        <taxon>Metazoa</taxon>
        <taxon>Ecdysozoa</taxon>
        <taxon>Arthropoda</taxon>
        <taxon>Hexapoda</taxon>
        <taxon>Insecta</taxon>
        <taxon>Pterygota</taxon>
        <taxon>Neoptera</taxon>
        <taxon>Endopterygota</taxon>
        <taxon>Hymenoptera</taxon>
        <taxon>Apocrita</taxon>
        <taxon>Aculeata</taxon>
        <taxon>Formicoidea</taxon>
        <taxon>Formicidae</taxon>
        <taxon>Myrmicinae</taxon>
        <taxon>Cardiocondyla</taxon>
    </lineage>
</organism>
<dbReference type="SUPFAM" id="SSF48264">
    <property type="entry name" value="Cytochrome P450"/>
    <property type="match status" value="1"/>
</dbReference>
<keyword evidence="13" id="KW-0812">Transmembrane</keyword>
<dbReference type="PRINTS" id="PR00465">
    <property type="entry name" value="EP450IV"/>
</dbReference>
<evidence type="ECO:0000256" key="2">
    <source>
        <dbReference type="ARBA" id="ARBA00003690"/>
    </source>
</evidence>
<proteinExistence type="inferred from homology"/>
<evidence type="ECO:0000313" key="14">
    <source>
        <dbReference type="EMBL" id="KAL0118782.1"/>
    </source>
</evidence>
<reference evidence="14 15" key="1">
    <citation type="submission" date="2023-03" db="EMBL/GenBank/DDBJ databases">
        <title>High recombination rates correlate with genetic variation in Cardiocondyla obscurior ants.</title>
        <authorList>
            <person name="Errbii M."/>
        </authorList>
    </citation>
    <scope>NUCLEOTIDE SEQUENCE [LARGE SCALE GENOMIC DNA]</scope>
    <source>
        <strain evidence="14">Alpha-2009</strain>
        <tissue evidence="14">Whole body</tissue>
    </source>
</reference>
<keyword evidence="13" id="KW-0472">Membrane</keyword>
<dbReference type="Pfam" id="PF00067">
    <property type="entry name" value="p450"/>
    <property type="match status" value="1"/>
</dbReference>
<dbReference type="Proteomes" id="UP001430953">
    <property type="component" value="Unassembled WGS sequence"/>
</dbReference>
<dbReference type="CDD" id="cd20628">
    <property type="entry name" value="CYP4"/>
    <property type="match status" value="1"/>
</dbReference>
<evidence type="ECO:0000256" key="3">
    <source>
        <dbReference type="ARBA" id="ARBA00004174"/>
    </source>
</evidence>
<evidence type="ECO:0000256" key="9">
    <source>
        <dbReference type="ARBA" id="ARBA00023004"/>
    </source>
</evidence>
<keyword evidence="10 12" id="KW-0503">Monooxygenase</keyword>
<dbReference type="GO" id="GO:0005789">
    <property type="term" value="C:endoplasmic reticulum membrane"/>
    <property type="evidence" value="ECO:0007669"/>
    <property type="project" value="UniProtKB-SubCell"/>
</dbReference>
<dbReference type="InterPro" id="IPR002403">
    <property type="entry name" value="Cyt_P450_E_grp-IV"/>
</dbReference>
<evidence type="ECO:0000256" key="1">
    <source>
        <dbReference type="ARBA" id="ARBA00001971"/>
    </source>
</evidence>
<dbReference type="InterPro" id="IPR036396">
    <property type="entry name" value="Cyt_P450_sf"/>
</dbReference>
<evidence type="ECO:0000256" key="11">
    <source>
        <dbReference type="PIRSR" id="PIRSR602403-1"/>
    </source>
</evidence>
<dbReference type="PRINTS" id="PR00385">
    <property type="entry name" value="P450"/>
</dbReference>
<dbReference type="PROSITE" id="PS00086">
    <property type="entry name" value="CYTOCHROME_P450"/>
    <property type="match status" value="1"/>
</dbReference>
<evidence type="ECO:0000256" key="4">
    <source>
        <dbReference type="ARBA" id="ARBA00004406"/>
    </source>
</evidence>
<keyword evidence="6 11" id="KW-0349">Heme</keyword>
<dbReference type="InterPro" id="IPR017972">
    <property type="entry name" value="Cyt_P450_CS"/>
</dbReference>
<dbReference type="AlphaFoldDB" id="A0AAW2FXX6"/>
<dbReference type="PANTHER" id="PTHR24291:SF177">
    <property type="entry name" value="CYTOCHROME P450 4AA1-RELATED"/>
    <property type="match status" value="1"/>
</dbReference>
<evidence type="ECO:0000313" key="15">
    <source>
        <dbReference type="Proteomes" id="UP001430953"/>
    </source>
</evidence>
<dbReference type="PANTHER" id="PTHR24291">
    <property type="entry name" value="CYTOCHROME P450 FAMILY 4"/>
    <property type="match status" value="1"/>
</dbReference>
<keyword evidence="9 11" id="KW-0408">Iron</keyword>
<accession>A0AAW2FXX6</accession>
<keyword evidence="15" id="KW-1185">Reference proteome</keyword>
<evidence type="ECO:0000256" key="7">
    <source>
        <dbReference type="ARBA" id="ARBA00022723"/>
    </source>
</evidence>
<evidence type="ECO:0000256" key="5">
    <source>
        <dbReference type="ARBA" id="ARBA00010617"/>
    </source>
</evidence>
<comment type="function">
    <text evidence="2">May be involved in the metabolism of insect hormones and in the breakdown of synthetic insecticides.</text>
</comment>
<evidence type="ECO:0000256" key="6">
    <source>
        <dbReference type="ARBA" id="ARBA00022617"/>
    </source>
</evidence>
<protein>
    <recommendedName>
        <fullName evidence="16">Cytochrome P450 4aa1</fullName>
    </recommendedName>
</protein>
<keyword evidence="13" id="KW-1133">Transmembrane helix</keyword>
<comment type="similarity">
    <text evidence="5 12">Belongs to the cytochrome P450 family.</text>
</comment>
<dbReference type="GO" id="GO:0005506">
    <property type="term" value="F:iron ion binding"/>
    <property type="evidence" value="ECO:0007669"/>
    <property type="project" value="InterPro"/>
</dbReference>
<gene>
    <name evidence="14" type="ORF">PUN28_009449</name>
</gene>
<sequence length="501" mass="58017">MTHIINLNRISGEMWTYLAFLVAIYVIYALKNYIRIFRFIFTLDGPKTVPILGNANALFEGNLIERMTNEAQSYGRVVRIWLTVVPFVALLEPQDIQVVLSSMKHTRKIRFYKLLDNFLGKGLVTRDVDKWKVHRRILQPAFHRHVLEKFIGTFSQYANRLVDELLEKDGEDINVTVFINNSVYDILIETILGTPISENKGSEDDTPFRKGQVMVPYRFARPWLLIDWVYRLTAAGKTEERQQKDLFDFCFKKMKEKREFLRKNGNVIADDSAIKKMSLLEYMVEISEKNPWFTEKDIIEECCTFMLAGQDSVGTAAAMTLFLLANNPKWQEKCVAELKEIFGDDRRSPTMQDLGEMKYLDMCIKESLRLYPSVPFFARTLGEDVRIGKYVIPAGCGVFIAPYCTHRLSHHFPDPHDFKPERFSPENSEGRHPYAYIPFSAGPRNCIGYKFATLEMKSVISAILRKCRLESILGKDKVIPKFRMTIRAHGGLWVKVRARDN</sequence>
<comment type="caution">
    <text evidence="14">The sequence shown here is derived from an EMBL/GenBank/DDBJ whole genome shotgun (WGS) entry which is preliminary data.</text>
</comment>
<keyword evidence="7 11" id="KW-0479">Metal-binding</keyword>
<name>A0AAW2FXX6_9HYME</name>
<dbReference type="GO" id="GO:0004497">
    <property type="term" value="F:monooxygenase activity"/>
    <property type="evidence" value="ECO:0007669"/>
    <property type="project" value="UniProtKB-KW"/>
</dbReference>